<dbReference type="PANTHER" id="PTHR43302:SF5">
    <property type="entry name" value="TRANSPORTER ARSB-RELATED"/>
    <property type="match status" value="1"/>
</dbReference>
<evidence type="ECO:0000259" key="9">
    <source>
        <dbReference type="Pfam" id="PF03600"/>
    </source>
</evidence>
<dbReference type="GO" id="GO:0015105">
    <property type="term" value="F:arsenite transmembrane transporter activity"/>
    <property type="evidence" value="ECO:0007669"/>
    <property type="project" value="InterPro"/>
</dbReference>
<reference evidence="10" key="1">
    <citation type="submission" date="2009-10" db="EMBL/GenBank/DDBJ databases">
        <title>Diversity of trophic interactions inside an arsenic-rich microbial ecosystem.</title>
        <authorList>
            <person name="Bertin P.N."/>
            <person name="Heinrich-Salmeron A."/>
            <person name="Pelletier E."/>
            <person name="Goulhen-Chollet F."/>
            <person name="Arsene-Ploetze F."/>
            <person name="Gallien S."/>
            <person name="Calteau A."/>
            <person name="Vallenet D."/>
            <person name="Casiot C."/>
            <person name="Chane-Woon-Ming B."/>
            <person name="Giloteaux L."/>
            <person name="Barakat M."/>
            <person name="Bonnefoy V."/>
            <person name="Bruneel O."/>
            <person name="Chandler M."/>
            <person name="Cleiss J."/>
            <person name="Duran R."/>
            <person name="Elbaz-Poulichet F."/>
            <person name="Fonknechten N."/>
            <person name="Lauga B."/>
            <person name="Mornico D."/>
            <person name="Ortet P."/>
            <person name="Schaeffer C."/>
            <person name="Siguier P."/>
            <person name="Alexander Thil Smith A."/>
            <person name="Van Dorsselaer A."/>
            <person name="Weissenbach J."/>
            <person name="Medigue C."/>
            <person name="Le Paslier D."/>
        </authorList>
    </citation>
    <scope>NUCLEOTIDE SEQUENCE</scope>
</reference>
<keyword evidence="7 8" id="KW-0472">Membrane</keyword>
<feature type="transmembrane region" description="Helical" evidence="8">
    <location>
        <begin position="176"/>
        <end position="198"/>
    </location>
</feature>
<evidence type="ECO:0000313" key="10">
    <source>
        <dbReference type="EMBL" id="CBH99373.1"/>
    </source>
</evidence>
<feature type="transmembrane region" description="Helical" evidence="8">
    <location>
        <begin position="399"/>
        <end position="418"/>
    </location>
</feature>
<dbReference type="InterPro" id="IPR000802">
    <property type="entry name" value="Arsenical_pump_ArsB"/>
</dbReference>
<feature type="transmembrane region" description="Helical" evidence="8">
    <location>
        <begin position="139"/>
        <end position="156"/>
    </location>
</feature>
<comment type="similarity">
    <text evidence="2">Belongs to the CitM (TC 2.A.11) transporter family.</text>
</comment>
<feature type="transmembrane region" description="Helical" evidence="8">
    <location>
        <begin position="351"/>
        <end position="379"/>
    </location>
</feature>
<dbReference type="Pfam" id="PF03600">
    <property type="entry name" value="CitMHS"/>
    <property type="match status" value="1"/>
</dbReference>
<dbReference type="GO" id="GO:0005886">
    <property type="term" value="C:plasma membrane"/>
    <property type="evidence" value="ECO:0007669"/>
    <property type="project" value="UniProtKB-SubCell"/>
</dbReference>
<feature type="transmembrane region" description="Helical" evidence="8">
    <location>
        <begin position="57"/>
        <end position="79"/>
    </location>
</feature>
<keyword evidence="5 8" id="KW-0812">Transmembrane</keyword>
<sequence>MFSSVLLIVIVALSIVLMLARPRGIAEVWWVGSGACLLVVLRLIPLRLAGHAIAEGLDVYLFLIGMMLLSALAQEHGVFDWLSSVAVSGARGSNVRLFTLIYLFGVVVTVFLSNDATAVVLTPAVLAAVRRARVKPLPYLYACAMVANAASFALPISNPANLVVFRGEMPALGRWLTAFGVSSLLSITATYVVLRVVFRKALAAGPEATEEASKLSGNGRLVLAGLAATAVALLTASALGIDLGWPTCGMAALVTGAVSIRARHNPVELLGRISWKTLALVAALFILVDAVIGIGALTEAIRLLHEAEGLAPAWGVLAVSFSIGLGNNLVNNLPLGLIVGAATQAAHLQMLMRAAVMMGIDLGSNLSITGSLATILWLIALRSEKLNVGFFEYLKVGVWVMPAGILAAVGGALAMHFLHFL</sequence>
<evidence type="ECO:0000256" key="7">
    <source>
        <dbReference type="ARBA" id="ARBA00023136"/>
    </source>
</evidence>
<dbReference type="PANTHER" id="PTHR43302">
    <property type="entry name" value="TRANSPORTER ARSB-RELATED"/>
    <property type="match status" value="1"/>
</dbReference>
<keyword evidence="6 8" id="KW-1133">Transmembrane helix</keyword>
<keyword evidence="4" id="KW-1003">Cell membrane</keyword>
<name>E6PWR5_9ZZZZ</name>
<comment type="caution">
    <text evidence="10">The sequence shown here is derived from an EMBL/GenBank/DDBJ whole genome shotgun (WGS) entry which is preliminary data.</text>
</comment>
<dbReference type="InterPro" id="IPR004680">
    <property type="entry name" value="Cit_transptr-like_dom"/>
</dbReference>
<dbReference type="AlphaFoldDB" id="E6PWR5"/>
<protein>
    <submittedName>
        <fullName evidence="10">Arsenical pump membrane protein-arsB</fullName>
    </submittedName>
</protein>
<evidence type="ECO:0000256" key="2">
    <source>
        <dbReference type="ARBA" id="ARBA00009843"/>
    </source>
</evidence>
<proteinExistence type="inferred from homology"/>
<feature type="transmembrane region" description="Helical" evidence="8">
    <location>
        <begin position="99"/>
        <end position="127"/>
    </location>
</feature>
<feature type="transmembrane region" description="Helical" evidence="8">
    <location>
        <begin position="274"/>
        <end position="297"/>
    </location>
</feature>
<feature type="transmembrane region" description="Helical" evidence="8">
    <location>
        <begin position="28"/>
        <end position="45"/>
    </location>
</feature>
<evidence type="ECO:0000256" key="6">
    <source>
        <dbReference type="ARBA" id="ARBA00022989"/>
    </source>
</evidence>
<evidence type="ECO:0000256" key="4">
    <source>
        <dbReference type="ARBA" id="ARBA00022475"/>
    </source>
</evidence>
<evidence type="ECO:0000256" key="8">
    <source>
        <dbReference type="SAM" id="Phobius"/>
    </source>
</evidence>
<evidence type="ECO:0000256" key="3">
    <source>
        <dbReference type="ARBA" id="ARBA00022448"/>
    </source>
</evidence>
<gene>
    <name evidence="10" type="primary">arsB</name>
    <name evidence="10" type="ORF">CARN3_0285</name>
</gene>
<comment type="subcellular location">
    <subcellularLocation>
        <location evidence="1">Cell membrane</location>
        <topology evidence="1">Multi-pass membrane protein</topology>
    </subcellularLocation>
</comment>
<dbReference type="PRINTS" id="PR00758">
    <property type="entry name" value="ARSENICPUMP"/>
</dbReference>
<evidence type="ECO:0000256" key="1">
    <source>
        <dbReference type="ARBA" id="ARBA00004651"/>
    </source>
</evidence>
<feature type="domain" description="Citrate transporter-like" evidence="9">
    <location>
        <begin position="29"/>
        <end position="352"/>
    </location>
</feature>
<organism evidence="10">
    <name type="scientific">mine drainage metagenome</name>
    <dbReference type="NCBI Taxonomy" id="410659"/>
    <lineage>
        <taxon>unclassified sequences</taxon>
        <taxon>metagenomes</taxon>
        <taxon>ecological metagenomes</taxon>
    </lineage>
</organism>
<evidence type="ECO:0000256" key="5">
    <source>
        <dbReference type="ARBA" id="ARBA00022692"/>
    </source>
</evidence>
<dbReference type="EMBL" id="CABN01000007">
    <property type="protein sequence ID" value="CBH99373.1"/>
    <property type="molecule type" value="Genomic_DNA"/>
</dbReference>
<accession>E6PWR5</accession>
<keyword evidence="3" id="KW-0813">Transport</keyword>
<feature type="transmembrane region" description="Helical" evidence="8">
    <location>
        <begin position="219"/>
        <end position="237"/>
    </location>
</feature>